<dbReference type="FunFam" id="3.40.50.300:FF:000032">
    <property type="entry name" value="Export ABC transporter ATP-binding protein"/>
    <property type="match status" value="1"/>
</dbReference>
<gene>
    <name evidence="5" type="ORF">MOZ60_04415</name>
</gene>
<evidence type="ECO:0000256" key="3">
    <source>
        <dbReference type="ARBA" id="ARBA00022840"/>
    </source>
</evidence>
<keyword evidence="1" id="KW-0813">Transport</keyword>
<feature type="domain" description="ABC transporter" evidence="4">
    <location>
        <begin position="3"/>
        <end position="226"/>
    </location>
</feature>
<evidence type="ECO:0000256" key="1">
    <source>
        <dbReference type="ARBA" id="ARBA00022448"/>
    </source>
</evidence>
<accession>A0AB35U435</accession>
<dbReference type="GO" id="GO:0005524">
    <property type="term" value="F:ATP binding"/>
    <property type="evidence" value="ECO:0007669"/>
    <property type="project" value="UniProtKB-KW"/>
</dbReference>
<dbReference type="EMBL" id="JALBUR010000007">
    <property type="protein sequence ID" value="MDX8419336.1"/>
    <property type="molecule type" value="Genomic_DNA"/>
</dbReference>
<dbReference type="PANTHER" id="PTHR24220:SF86">
    <property type="entry name" value="ABC TRANSPORTER ABCH.1"/>
    <property type="match status" value="1"/>
</dbReference>
<dbReference type="SUPFAM" id="SSF52540">
    <property type="entry name" value="P-loop containing nucleoside triphosphate hydrolases"/>
    <property type="match status" value="1"/>
</dbReference>
<evidence type="ECO:0000313" key="6">
    <source>
        <dbReference type="Proteomes" id="UP001286174"/>
    </source>
</evidence>
<protein>
    <submittedName>
        <fullName evidence="5">ABC transporter ATP-binding protein</fullName>
    </submittedName>
</protein>
<evidence type="ECO:0000256" key="2">
    <source>
        <dbReference type="ARBA" id="ARBA00022741"/>
    </source>
</evidence>
<keyword evidence="3 5" id="KW-0067">ATP-binding</keyword>
<sequence length="226" mass="24603">MILSLSHVYKNYGQEPVIVPVLKDICLDVEEGEYLAIMGPSGSGKSTLMNLIGCLDRMTSGRYILDGEDISTLNDNELSDIRLNKIGFVFQTFNLLPRETALENVALPLIYANVPKVERTKRAMVQLESVGLGSRASFTPGQLSGGQKQRVAIARAMINHPRILLADEPTGALDQASGEQVMQLFGQLNQQGVTIIMITHDAKVAAHAHRILSLVDGRLGPLEAAR</sequence>
<dbReference type="Gene3D" id="3.40.50.300">
    <property type="entry name" value="P-loop containing nucleotide triphosphate hydrolases"/>
    <property type="match status" value="1"/>
</dbReference>
<dbReference type="Proteomes" id="UP001286174">
    <property type="component" value="Unassembled WGS sequence"/>
</dbReference>
<dbReference type="GO" id="GO:0016887">
    <property type="term" value="F:ATP hydrolysis activity"/>
    <property type="evidence" value="ECO:0007669"/>
    <property type="project" value="InterPro"/>
</dbReference>
<dbReference type="PROSITE" id="PS50893">
    <property type="entry name" value="ABC_TRANSPORTER_2"/>
    <property type="match status" value="1"/>
</dbReference>
<dbReference type="PANTHER" id="PTHR24220">
    <property type="entry name" value="IMPORT ATP-BINDING PROTEIN"/>
    <property type="match status" value="1"/>
</dbReference>
<comment type="caution">
    <text evidence="5">The sequence shown here is derived from an EMBL/GenBank/DDBJ whole genome shotgun (WGS) entry which is preliminary data.</text>
</comment>
<keyword evidence="6" id="KW-1185">Reference proteome</keyword>
<evidence type="ECO:0000313" key="5">
    <source>
        <dbReference type="EMBL" id="MDX8419336.1"/>
    </source>
</evidence>
<dbReference type="InterPro" id="IPR017911">
    <property type="entry name" value="MacB-like_ATP-bd"/>
</dbReference>
<reference evidence="5 6" key="1">
    <citation type="submission" date="2022-03" db="EMBL/GenBank/DDBJ databases">
        <title>Novel taxa within the pig intestine.</title>
        <authorList>
            <person name="Wylensek D."/>
            <person name="Bishof K."/>
            <person name="Afrizal A."/>
            <person name="Clavel T."/>
        </authorList>
    </citation>
    <scope>NUCLEOTIDE SEQUENCE [LARGE SCALE GENOMIC DNA]</scope>
    <source>
        <strain evidence="5 6">CLA-KB-P133</strain>
    </source>
</reference>
<name>A0AB35U435_9FIRM</name>
<dbReference type="GO" id="GO:0022857">
    <property type="term" value="F:transmembrane transporter activity"/>
    <property type="evidence" value="ECO:0007669"/>
    <property type="project" value="TreeGrafter"/>
</dbReference>
<dbReference type="RefSeq" id="WP_108775858.1">
    <property type="nucleotide sequence ID" value="NZ_JALBUR010000007.1"/>
</dbReference>
<dbReference type="GO" id="GO:0005886">
    <property type="term" value="C:plasma membrane"/>
    <property type="evidence" value="ECO:0007669"/>
    <property type="project" value="TreeGrafter"/>
</dbReference>
<keyword evidence="2" id="KW-0547">Nucleotide-binding</keyword>
<dbReference type="CDD" id="cd03255">
    <property type="entry name" value="ABC_MJ0796_LolCDE_FtsE"/>
    <property type="match status" value="1"/>
</dbReference>
<dbReference type="InterPro" id="IPR003593">
    <property type="entry name" value="AAA+_ATPase"/>
</dbReference>
<dbReference type="Pfam" id="PF00005">
    <property type="entry name" value="ABC_tran"/>
    <property type="match status" value="1"/>
</dbReference>
<dbReference type="InterPro" id="IPR003439">
    <property type="entry name" value="ABC_transporter-like_ATP-bd"/>
</dbReference>
<evidence type="ECO:0000259" key="4">
    <source>
        <dbReference type="PROSITE" id="PS50893"/>
    </source>
</evidence>
<dbReference type="InterPro" id="IPR017871">
    <property type="entry name" value="ABC_transporter-like_CS"/>
</dbReference>
<dbReference type="AlphaFoldDB" id="A0AB35U435"/>
<dbReference type="SMART" id="SM00382">
    <property type="entry name" value="AAA"/>
    <property type="match status" value="1"/>
</dbReference>
<dbReference type="PROSITE" id="PS00211">
    <property type="entry name" value="ABC_TRANSPORTER_1"/>
    <property type="match status" value="1"/>
</dbReference>
<dbReference type="InterPro" id="IPR015854">
    <property type="entry name" value="ABC_transpr_LolD-like"/>
</dbReference>
<dbReference type="GO" id="GO:0098796">
    <property type="term" value="C:membrane protein complex"/>
    <property type="evidence" value="ECO:0007669"/>
    <property type="project" value="UniProtKB-ARBA"/>
</dbReference>
<proteinExistence type="predicted"/>
<organism evidence="5 6">
    <name type="scientific">Grylomicrobium aquisgranensis</name>
    <dbReference type="NCBI Taxonomy" id="2926318"/>
    <lineage>
        <taxon>Bacteria</taxon>
        <taxon>Bacillati</taxon>
        <taxon>Bacillota</taxon>
        <taxon>Erysipelotrichia</taxon>
        <taxon>Erysipelotrichales</taxon>
        <taxon>Erysipelotrichaceae</taxon>
        <taxon>Grylomicrobium</taxon>
    </lineage>
</organism>
<dbReference type="InterPro" id="IPR027417">
    <property type="entry name" value="P-loop_NTPase"/>
</dbReference>